<protein>
    <submittedName>
        <fullName evidence="4">GTP-binding protein</fullName>
    </submittedName>
</protein>
<dbReference type="InterPro" id="IPR006073">
    <property type="entry name" value="GTP-bd"/>
</dbReference>
<sequence length="202" mass="22456">MKKCTIIGKTNVGKTVFLINFAEYLGVKTLEIERLDTEGVKDREKINPRAALSKLVDGKTHKTRNIQAVTVDIPMGKGKKKIQLVDTAGLIDDIHPDSNVRKAISQTLSTVRESDLILHIIDASAADKKELPNAMGIVDYQIAQFAQIRRGYVILANKMDLPEAKNGLKKIREEFSGHFIIPISALHKTGFKEVKTFVAHNI</sequence>
<dbReference type="AlphaFoldDB" id="A0A3G2R6T7"/>
<dbReference type="RefSeq" id="WP_120765452.1">
    <property type="nucleotide sequence ID" value="NZ_CP033169.1"/>
</dbReference>
<keyword evidence="1" id="KW-0547">Nucleotide-binding</keyword>
<dbReference type="EMBL" id="CP033169">
    <property type="protein sequence ID" value="AYO30557.1"/>
    <property type="molecule type" value="Genomic_DNA"/>
</dbReference>
<dbReference type="PANTHER" id="PTHR43834:SF6">
    <property type="entry name" value="GTPASE DER"/>
    <property type="match status" value="1"/>
</dbReference>
<evidence type="ECO:0000256" key="2">
    <source>
        <dbReference type="ARBA" id="ARBA00023134"/>
    </source>
</evidence>
<reference evidence="4 5" key="1">
    <citation type="submission" date="2018-10" db="EMBL/GenBank/DDBJ databases">
        <authorList>
            <person name="Zhang X."/>
        </authorList>
    </citation>
    <scope>NUCLEOTIDE SEQUENCE [LARGE SCALE GENOMIC DNA]</scope>
    <source>
        <strain evidence="4 5">SK-G1</strain>
    </source>
</reference>
<dbReference type="Proteomes" id="UP000280960">
    <property type="component" value="Chromosome"/>
</dbReference>
<name>A0A3G2R6T7_9FIRM</name>
<dbReference type="SUPFAM" id="SSF52540">
    <property type="entry name" value="P-loop containing nucleoside triphosphate hydrolases"/>
    <property type="match status" value="1"/>
</dbReference>
<evidence type="ECO:0000313" key="5">
    <source>
        <dbReference type="Proteomes" id="UP000280960"/>
    </source>
</evidence>
<dbReference type="InterPro" id="IPR027417">
    <property type="entry name" value="P-loop_NTPase"/>
</dbReference>
<keyword evidence="2" id="KW-0342">GTP-binding</keyword>
<feature type="domain" description="G" evidence="3">
    <location>
        <begin position="54"/>
        <end position="158"/>
    </location>
</feature>
<evidence type="ECO:0000259" key="3">
    <source>
        <dbReference type="Pfam" id="PF01926"/>
    </source>
</evidence>
<dbReference type="PANTHER" id="PTHR43834">
    <property type="entry name" value="GTPASE DER"/>
    <property type="match status" value="1"/>
</dbReference>
<organism evidence="4 5">
    <name type="scientific">Biomaibacter acetigenes</name>
    <dbReference type="NCBI Taxonomy" id="2316383"/>
    <lineage>
        <taxon>Bacteria</taxon>
        <taxon>Bacillati</taxon>
        <taxon>Bacillota</taxon>
        <taxon>Clostridia</taxon>
        <taxon>Thermosediminibacterales</taxon>
        <taxon>Tepidanaerobacteraceae</taxon>
        <taxon>Biomaibacter</taxon>
    </lineage>
</organism>
<dbReference type="Gene3D" id="3.40.50.300">
    <property type="entry name" value="P-loop containing nucleotide triphosphate hydrolases"/>
    <property type="match status" value="1"/>
</dbReference>
<dbReference type="InterPro" id="IPR005225">
    <property type="entry name" value="Small_GTP-bd"/>
</dbReference>
<dbReference type="KEGG" id="bacg:D2962_07935"/>
<dbReference type="NCBIfam" id="TIGR00231">
    <property type="entry name" value="small_GTP"/>
    <property type="match status" value="1"/>
</dbReference>
<dbReference type="GO" id="GO:0005525">
    <property type="term" value="F:GTP binding"/>
    <property type="evidence" value="ECO:0007669"/>
    <property type="project" value="UniProtKB-KW"/>
</dbReference>
<evidence type="ECO:0000313" key="4">
    <source>
        <dbReference type="EMBL" id="AYO30557.1"/>
    </source>
</evidence>
<gene>
    <name evidence="4" type="ORF">D2962_07935</name>
</gene>
<keyword evidence="5" id="KW-1185">Reference proteome</keyword>
<proteinExistence type="predicted"/>
<evidence type="ECO:0000256" key="1">
    <source>
        <dbReference type="ARBA" id="ARBA00022741"/>
    </source>
</evidence>
<accession>A0A3G2R6T7</accession>
<dbReference type="Pfam" id="PF01926">
    <property type="entry name" value="MMR_HSR1"/>
    <property type="match status" value="1"/>
</dbReference>